<comment type="caution">
    <text evidence="2">The sequence shown here is derived from an EMBL/GenBank/DDBJ whole genome shotgun (WGS) entry which is preliminary data.</text>
</comment>
<protein>
    <submittedName>
        <fullName evidence="2">Uncharacterized protein</fullName>
    </submittedName>
</protein>
<sequence>MADEDEEPSMNSSMPSADDSIIIGTVRGSESMGYTIDQDAAIAGTSGSGEGINSVDLLATAVNLVSQAQITKDGLSGMEGIQYLRQTSIGEYEVVSPEHVEATHIMNQHGQIEQIKMVDEPNTVTVEQANISALMDALQNAGYHIGTGNQQIIINADGQAMVVDQQHVQMVIDGDMEGVISSDGVVADVVDPSSINLVVHEVPE</sequence>
<organism evidence="2 3">
    <name type="scientific">Halocaridina rubra</name>
    <name type="common">Hawaiian red shrimp</name>
    <dbReference type="NCBI Taxonomy" id="373956"/>
    <lineage>
        <taxon>Eukaryota</taxon>
        <taxon>Metazoa</taxon>
        <taxon>Ecdysozoa</taxon>
        <taxon>Arthropoda</taxon>
        <taxon>Crustacea</taxon>
        <taxon>Multicrustacea</taxon>
        <taxon>Malacostraca</taxon>
        <taxon>Eumalacostraca</taxon>
        <taxon>Eucarida</taxon>
        <taxon>Decapoda</taxon>
        <taxon>Pleocyemata</taxon>
        <taxon>Caridea</taxon>
        <taxon>Atyoidea</taxon>
        <taxon>Atyidae</taxon>
        <taxon>Halocaridina</taxon>
    </lineage>
</organism>
<dbReference type="Proteomes" id="UP001381693">
    <property type="component" value="Unassembled WGS sequence"/>
</dbReference>
<dbReference type="AlphaFoldDB" id="A0AAN8ZZG4"/>
<evidence type="ECO:0000313" key="2">
    <source>
        <dbReference type="EMBL" id="KAK7069518.1"/>
    </source>
</evidence>
<evidence type="ECO:0000256" key="1">
    <source>
        <dbReference type="SAM" id="MobiDB-lite"/>
    </source>
</evidence>
<dbReference type="EMBL" id="JAXCGZ010016212">
    <property type="protein sequence ID" value="KAK7069518.1"/>
    <property type="molecule type" value="Genomic_DNA"/>
</dbReference>
<keyword evidence="3" id="KW-1185">Reference proteome</keyword>
<feature type="non-terminal residue" evidence="2">
    <location>
        <position position="204"/>
    </location>
</feature>
<accession>A0AAN8ZZG4</accession>
<gene>
    <name evidence="2" type="ORF">SK128_006999</name>
</gene>
<reference evidence="2 3" key="1">
    <citation type="submission" date="2023-11" db="EMBL/GenBank/DDBJ databases">
        <title>Halocaridina rubra genome assembly.</title>
        <authorList>
            <person name="Smith C."/>
        </authorList>
    </citation>
    <scope>NUCLEOTIDE SEQUENCE [LARGE SCALE GENOMIC DNA]</scope>
    <source>
        <strain evidence="2">EP-1</strain>
        <tissue evidence="2">Whole</tissue>
    </source>
</reference>
<name>A0AAN8ZZG4_HALRR</name>
<feature type="region of interest" description="Disordered" evidence="1">
    <location>
        <begin position="1"/>
        <end position="20"/>
    </location>
</feature>
<proteinExistence type="predicted"/>
<evidence type="ECO:0000313" key="3">
    <source>
        <dbReference type="Proteomes" id="UP001381693"/>
    </source>
</evidence>